<dbReference type="CDD" id="cd06257">
    <property type="entry name" value="DnaJ"/>
    <property type="match status" value="1"/>
</dbReference>
<dbReference type="InterPro" id="IPR001623">
    <property type="entry name" value="DnaJ_domain"/>
</dbReference>
<dbReference type="AlphaFoldDB" id="A0A8E0RWA6"/>
<dbReference type="OrthoDB" id="436519at2759"/>
<proteinExistence type="predicted"/>
<dbReference type="SMART" id="SM00271">
    <property type="entry name" value="DnaJ"/>
    <property type="match status" value="1"/>
</dbReference>
<accession>A0A8E0RWA6</accession>
<dbReference type="PRINTS" id="PR00625">
    <property type="entry name" value="JDOMAIN"/>
</dbReference>
<dbReference type="Pfam" id="PF00226">
    <property type="entry name" value="DnaJ"/>
    <property type="match status" value="1"/>
</dbReference>
<dbReference type="SUPFAM" id="SSF46565">
    <property type="entry name" value="Chaperone J-domain"/>
    <property type="match status" value="1"/>
</dbReference>
<keyword evidence="1" id="KW-0143">Chaperone</keyword>
<organism evidence="3 4">
    <name type="scientific">Fasciolopsis buskii</name>
    <dbReference type="NCBI Taxonomy" id="27845"/>
    <lineage>
        <taxon>Eukaryota</taxon>
        <taxon>Metazoa</taxon>
        <taxon>Spiralia</taxon>
        <taxon>Lophotrochozoa</taxon>
        <taxon>Platyhelminthes</taxon>
        <taxon>Trematoda</taxon>
        <taxon>Digenea</taxon>
        <taxon>Plagiorchiida</taxon>
        <taxon>Echinostomata</taxon>
        <taxon>Echinostomatoidea</taxon>
        <taxon>Fasciolidae</taxon>
        <taxon>Fasciolopsis</taxon>
    </lineage>
</organism>
<dbReference type="Proteomes" id="UP000728185">
    <property type="component" value="Unassembled WGS sequence"/>
</dbReference>
<dbReference type="GO" id="GO:0005737">
    <property type="term" value="C:cytoplasm"/>
    <property type="evidence" value="ECO:0007669"/>
    <property type="project" value="TreeGrafter"/>
</dbReference>
<dbReference type="InterPro" id="IPR036869">
    <property type="entry name" value="J_dom_sf"/>
</dbReference>
<dbReference type="PROSITE" id="PS50076">
    <property type="entry name" value="DNAJ_2"/>
    <property type="match status" value="1"/>
</dbReference>
<sequence length="144" mass="17014">MNLDELIEVNNEPDYFTVLGVDPSSTIEQIDAEFRLKARTIHPDKNASNDANRQFQLLNRAREVLTNPKLREDYKCWFNSGLEIQFERWLAVKDHFQTCMHWSFGPADRGQMLTSHEDKGFSTKQFIRQTDSGDILRRFRNYQI</sequence>
<keyword evidence="4" id="KW-1185">Reference proteome</keyword>
<gene>
    <name evidence="3" type="ORF">FBUS_03321</name>
</gene>
<evidence type="ECO:0000313" key="4">
    <source>
        <dbReference type="Proteomes" id="UP000728185"/>
    </source>
</evidence>
<name>A0A8E0RWA6_9TREM</name>
<evidence type="ECO:0000259" key="2">
    <source>
        <dbReference type="PROSITE" id="PS50076"/>
    </source>
</evidence>
<protein>
    <recommendedName>
        <fullName evidence="2">J domain-containing protein</fullName>
    </recommendedName>
</protein>
<dbReference type="InterPro" id="IPR029827">
    <property type="entry name" value="JDP1-like"/>
</dbReference>
<dbReference type="Gene3D" id="1.10.287.110">
    <property type="entry name" value="DnaJ domain"/>
    <property type="match status" value="1"/>
</dbReference>
<comment type="caution">
    <text evidence="3">The sequence shown here is derived from an EMBL/GenBank/DDBJ whole genome shotgun (WGS) entry which is preliminary data.</text>
</comment>
<evidence type="ECO:0000313" key="3">
    <source>
        <dbReference type="EMBL" id="KAA0190957.1"/>
    </source>
</evidence>
<dbReference type="EMBL" id="LUCM01006654">
    <property type="protein sequence ID" value="KAA0190957.1"/>
    <property type="molecule type" value="Genomic_DNA"/>
</dbReference>
<evidence type="ECO:0000256" key="1">
    <source>
        <dbReference type="ARBA" id="ARBA00023186"/>
    </source>
</evidence>
<reference evidence="3" key="1">
    <citation type="submission" date="2019-05" db="EMBL/GenBank/DDBJ databases">
        <title>Annotation for the trematode Fasciolopsis buski.</title>
        <authorList>
            <person name="Choi Y.-J."/>
        </authorList>
    </citation>
    <scope>NUCLEOTIDE SEQUENCE</scope>
    <source>
        <strain evidence="3">HT</strain>
        <tissue evidence="3">Whole worm</tissue>
    </source>
</reference>
<dbReference type="PANTHER" id="PTHR44500:SF1">
    <property type="entry name" value="DNAJ HOMOLOG SUBFAMILY C MEMBER 12"/>
    <property type="match status" value="1"/>
</dbReference>
<feature type="domain" description="J" evidence="2">
    <location>
        <begin position="14"/>
        <end position="78"/>
    </location>
</feature>
<dbReference type="PANTHER" id="PTHR44500">
    <property type="entry name" value="DNAJ HOMOLOG SUBFAMILY C MEMBER 12"/>
    <property type="match status" value="1"/>
</dbReference>